<evidence type="ECO:0000313" key="2">
    <source>
        <dbReference type="EMBL" id="CAL1694689.1"/>
    </source>
</evidence>
<sequence length="478" mass="52994">MLLVTIVRDSFQSVRGSLELLTPFIKPRPELDDLPRRPIKFQARTEPFANSTSTQTHHINSSLGSFTDYATHAPAVQSVTPNLEAVESSSGRSPNSLRRMKNRSVNKHSIRSRILTNESTTCSAEEFASTISLCNESERQMLILEEPSPLHDSPCASRIPDVTGYLDHMAFRTSFHSFAVFGQQTAPHQMDDLETSASDAALADHSETLDARNLPLLYCHEDSLAGPNASLRDIESMDTTSEHPRLLVPSLVVTCPTPNEPSSPVFVPRTPITVSKFVSASSMTFSSQIPSGLATFTAPVLPICEYCGLSAFESGLRCAECDQQWLACKVWYRASDGGKRQHLTEPYVKPAESNARNRAMLDFLGVPGGSPNTLGLGLHAAPQEKRTSKWRRFARLLSTSDEVAEAVPLNLAPDHLNKSSWTRSFFFYPLRTSSSALEHMWQRSKVRFPFPFHLDAGDLALLVTRSYALNRHPLSPYF</sequence>
<protein>
    <submittedName>
        <fullName evidence="2">Uncharacterized protein</fullName>
    </submittedName>
</protein>
<evidence type="ECO:0000256" key="1">
    <source>
        <dbReference type="SAM" id="MobiDB-lite"/>
    </source>
</evidence>
<gene>
    <name evidence="2" type="ORF">GFSPODELE1_LOCUS427</name>
</gene>
<organism evidence="2 3">
    <name type="scientific">Somion occarium</name>
    <dbReference type="NCBI Taxonomy" id="3059160"/>
    <lineage>
        <taxon>Eukaryota</taxon>
        <taxon>Fungi</taxon>
        <taxon>Dikarya</taxon>
        <taxon>Basidiomycota</taxon>
        <taxon>Agaricomycotina</taxon>
        <taxon>Agaricomycetes</taxon>
        <taxon>Polyporales</taxon>
        <taxon>Cerrenaceae</taxon>
        <taxon>Somion</taxon>
    </lineage>
</organism>
<reference evidence="3" key="1">
    <citation type="submission" date="2024-04" db="EMBL/GenBank/DDBJ databases">
        <authorList>
            <person name="Shaw F."/>
            <person name="Minotto A."/>
        </authorList>
    </citation>
    <scope>NUCLEOTIDE SEQUENCE [LARGE SCALE GENOMIC DNA]</scope>
</reference>
<accession>A0ABP1CJ82</accession>
<keyword evidence="3" id="KW-1185">Reference proteome</keyword>
<evidence type="ECO:0000313" key="3">
    <source>
        <dbReference type="Proteomes" id="UP001497453"/>
    </source>
</evidence>
<name>A0ABP1CJ82_9APHY</name>
<dbReference type="Proteomes" id="UP001497453">
    <property type="component" value="Chromosome 1"/>
</dbReference>
<feature type="region of interest" description="Disordered" evidence="1">
    <location>
        <begin position="83"/>
        <end position="106"/>
    </location>
</feature>
<feature type="compositionally biased region" description="Polar residues" evidence="1">
    <location>
        <begin position="83"/>
        <end position="96"/>
    </location>
</feature>
<dbReference type="EMBL" id="OZ037944">
    <property type="protein sequence ID" value="CAL1694689.1"/>
    <property type="molecule type" value="Genomic_DNA"/>
</dbReference>
<proteinExistence type="predicted"/>